<evidence type="ECO:0008006" key="4">
    <source>
        <dbReference type="Google" id="ProtNLM"/>
    </source>
</evidence>
<keyword evidence="3" id="KW-1185">Reference proteome</keyword>
<dbReference type="Proteomes" id="UP000298061">
    <property type="component" value="Unassembled WGS sequence"/>
</dbReference>
<evidence type="ECO:0000313" key="3">
    <source>
        <dbReference type="Proteomes" id="UP000298061"/>
    </source>
</evidence>
<dbReference type="InterPro" id="IPR001087">
    <property type="entry name" value="GDSL"/>
</dbReference>
<gene>
    <name evidence="2" type="ORF">EWM64_g529</name>
</gene>
<proteinExistence type="predicted"/>
<dbReference type="EMBL" id="SFCI01000026">
    <property type="protein sequence ID" value="TFY83488.1"/>
    <property type="molecule type" value="Genomic_DNA"/>
</dbReference>
<evidence type="ECO:0000313" key="2">
    <source>
        <dbReference type="EMBL" id="TFY83488.1"/>
    </source>
</evidence>
<reference evidence="2 3" key="1">
    <citation type="submission" date="2019-02" db="EMBL/GenBank/DDBJ databases">
        <title>Genome sequencing of the rare red list fungi Hericium alpestre (H. flagellum).</title>
        <authorList>
            <person name="Buettner E."/>
            <person name="Kellner H."/>
        </authorList>
    </citation>
    <scope>NUCLEOTIDE SEQUENCE [LARGE SCALE GENOMIC DNA]</scope>
    <source>
        <strain evidence="2 3">DSM 108284</strain>
    </source>
</reference>
<dbReference type="AlphaFoldDB" id="A0A4Z0ACN7"/>
<feature type="chain" id="PRO_5021457145" description="Carbohydrate esterase family 16 protein" evidence="1">
    <location>
        <begin position="19"/>
        <end position="318"/>
    </location>
</feature>
<dbReference type="Gene3D" id="3.40.50.1110">
    <property type="entry name" value="SGNH hydrolase"/>
    <property type="match status" value="1"/>
</dbReference>
<feature type="signal peptide" evidence="1">
    <location>
        <begin position="1"/>
        <end position="18"/>
    </location>
</feature>
<dbReference type="SUPFAM" id="SSF52266">
    <property type="entry name" value="SGNH hydrolase"/>
    <property type="match status" value="1"/>
</dbReference>
<name>A0A4Z0ACN7_9AGAM</name>
<dbReference type="Pfam" id="PF00657">
    <property type="entry name" value="Lipase_GDSL"/>
    <property type="match status" value="1"/>
</dbReference>
<dbReference type="InterPro" id="IPR036514">
    <property type="entry name" value="SGNH_hydro_sf"/>
</dbReference>
<keyword evidence="1" id="KW-0732">Signal</keyword>
<comment type="caution">
    <text evidence="2">The sequence shown here is derived from an EMBL/GenBank/DDBJ whole genome shotgun (WGS) entry which is preliminary data.</text>
</comment>
<organism evidence="2 3">
    <name type="scientific">Hericium alpestre</name>
    <dbReference type="NCBI Taxonomy" id="135208"/>
    <lineage>
        <taxon>Eukaryota</taxon>
        <taxon>Fungi</taxon>
        <taxon>Dikarya</taxon>
        <taxon>Basidiomycota</taxon>
        <taxon>Agaricomycotina</taxon>
        <taxon>Agaricomycetes</taxon>
        <taxon>Russulales</taxon>
        <taxon>Hericiaceae</taxon>
        <taxon>Hericium</taxon>
    </lineage>
</organism>
<sequence>MLLTKSVLVASLGSFALGSPFMTPRERNDGIHLAVSPVCGPLGGNTADVNGGISLRSIKTIVSFGDSYTDGGKHDGSPLLPPVLIPPGIEAGGRSTDGPVWIEYIANDIGAKLMDYAVASAVVNISLWPDNPRPVDFLQQMAVFLGQSNKLDSDSTLYTLFFGINDWEDVKVDGNHLPQAAADLLGQIEVLASEPTNGRSFLITDVYGRGQHDAAGDAWKQAIYDGISAFHKGTNVSAPLNVAFADFSRIWDGVLGPDPGYKAFGYTSTNSCVVSNTTAGACDDPKHHFYWIDGHPSNETMRIMADYVEEVLDRCDVP</sequence>
<evidence type="ECO:0000256" key="1">
    <source>
        <dbReference type="SAM" id="SignalP"/>
    </source>
</evidence>
<protein>
    <recommendedName>
        <fullName evidence="4">Carbohydrate esterase family 16 protein</fullName>
    </recommendedName>
</protein>
<dbReference type="GO" id="GO:0016788">
    <property type="term" value="F:hydrolase activity, acting on ester bonds"/>
    <property type="evidence" value="ECO:0007669"/>
    <property type="project" value="InterPro"/>
</dbReference>
<accession>A0A4Z0ACN7</accession>
<dbReference type="OrthoDB" id="1600564at2759"/>